<feature type="domain" description="DUF7507" evidence="3">
    <location>
        <begin position="1471"/>
        <end position="1574"/>
    </location>
</feature>
<feature type="region of interest" description="Disordered" evidence="1">
    <location>
        <begin position="5531"/>
        <end position="5550"/>
    </location>
</feature>
<evidence type="ECO:0000259" key="3">
    <source>
        <dbReference type="Pfam" id="PF24346"/>
    </source>
</evidence>
<organism evidence="4 5">
    <name type="scientific">Diaminobutyricimonas aerilata</name>
    <dbReference type="NCBI Taxonomy" id="1162967"/>
    <lineage>
        <taxon>Bacteria</taxon>
        <taxon>Bacillati</taxon>
        <taxon>Actinomycetota</taxon>
        <taxon>Actinomycetes</taxon>
        <taxon>Micrococcales</taxon>
        <taxon>Microbacteriaceae</taxon>
        <taxon>Diaminobutyricimonas</taxon>
    </lineage>
</organism>
<feature type="domain" description="DUF7507" evidence="3">
    <location>
        <begin position="3924"/>
        <end position="4023"/>
    </location>
</feature>
<feature type="compositionally biased region" description="Low complexity" evidence="1">
    <location>
        <begin position="1328"/>
        <end position="1345"/>
    </location>
</feature>
<feature type="domain" description="DUF7507" evidence="3">
    <location>
        <begin position="5326"/>
        <end position="5427"/>
    </location>
</feature>
<feature type="domain" description="DUF7507" evidence="3">
    <location>
        <begin position="1939"/>
        <end position="2043"/>
    </location>
</feature>
<feature type="domain" description="DUF7507" evidence="3">
    <location>
        <begin position="4973"/>
        <end position="5077"/>
    </location>
</feature>
<feature type="domain" description="DUF7507" evidence="3">
    <location>
        <begin position="3107"/>
        <end position="3212"/>
    </location>
</feature>
<feature type="region of interest" description="Disordered" evidence="1">
    <location>
        <begin position="1"/>
        <end position="31"/>
    </location>
</feature>
<sequence>MGEHAQRRGAVGVPRNGVFTDRARRSEDDSPFTRTSRAVALVVAFAVAVFGLSLAPIASPAEAVVVQWGTNSGSAPNYQANVNGDFLQVGNGVLACSTALGTGNGSCAELHSTSTNANNANDNFAMVNSNTVGGFSTNSSSATLTIPAGASVARAFLSWSANTGSYAGDNRALCTAFTTARGTATLPAGSATGYRTQPVQLRVGGGALTSIAPANVLEDPTAQAAARYYSATADVTAAFAGAATGSALTVSAGNIWAPTGAGCYAGWSLTVVYDFGSYIVGNTASVPHRIIWYQGHVRQGTNDADLQVGFSGFQAVDVGTRAGFTLYEGDRSISGDTAEYSRAGSTTYTEIPNAAGATGNFGIGRATGSVRYTSSGTPFTNQSVDVTQAPLTNVVAGDSSVSLRIGTTGDSYLLTNAVLSVPVAGLQVNKTLDGTTDVQYRTAAEPATFTVVITNTGAGTLRNFVVADDQNDCARTLTGVSLAPQQSYTYTCRANTGSGATYVSTANVTATTLVGNYLASDSDSTDIVLSAIGLTKTSALAPGATGRAGDVLTYTFTATNTGGAPLTGVAISDPLPRLSTLAYAWPGAAGALAPGQAVTATGTYTLTQADVDAGSIANTATTSGVDPDGGPTPTATTSRTTPIAAASTLAVSKAGSLPAGATGVVGDRVSYRFSFTNTGNVTLTGVALADPLPGLSTPAITWPGTAGTLAPGQTATATASYVIRQSDVDAGAVRNTATVTGRTPQGQTTTGSSPQSVVPTIAQAPALVTTKSAARAGAGAVGDVVTYTFTARNSGNVTLTGVAITDPLPGLSAVTYGAWPSGTAGTLAPGQQVTATATYTITQVDVNAGAVRNTATTAATSPTGAAITAASPQVTVATVASAPALALTKTGALAPGATGVAGDTVTYTFTLRNSGNVTLTGATIADPLPGLSALAYGTWPSGTAGTLQPGQQVTATATYSLRQSDVDAGAVANSATATATPPNGANVTQTRAATVPITPTGALVVTKTGALTSGTGGVGSTVGFTITFRNSGNVTLGQLALTDSLAGLSAPVVTWPGTAGTLAPGQTATATASYTVRQADVDAGSVRNTASVTGRTPAGATVTGASSEAVVPTVTAAPALALTKTGVVAGGAAGNAGDRIDYTFVVRNSGNVTLTGVAVADQLPGLSAVTYGGWPGGTAGTLTPGQQVTAVASYTIRQADVNAGGVRNTATASAAFGASPVSAAPSTVLTPTAAASPAIVTTKSGTLASGATGRAGDSVVWTITLRNTGNVTLTGVTVADSLPGISAPAYGTWPSGTAGTLQPGQTVTATATSTLSQQDVNAGAVSNAATGSGTPPTGPATSSTASATVPLASAPALALAKSGAVTSGGGGVGSTITYSFSLRNSGNVTLTQVSIADPLAGLSALEYTWPGTAGTLAPNQTVTATATRSITQADVDAGSVRNTATATGRTPTGTTTSATSAAVTVPTVAAAPAIVTTKTAAVTGSGVVGDTVVYTFTARNSGNVTLTAVGIADPLAGLTALAYSWPDTPGVLAPGQTVTATAGYTLTQADVNRGSVTNRATASGTPPTGTPVSSASAQIVTPTAPAAPAIAVTKTGALPPGSTNVAGDRIDYTFTVRNTGNVTLTGVTLTDVLPGLSALAFGAWPGEPGVLQPRESITATASYTLRQADVDAGSVANTATATGAPPTGAGVTATAPATVPVTSAPAIAVTKSAALAAGATGAVGDRIEFSFTLRNPGNVTLTGVTLTDSLPGISVPAITWPGAAGVLQPGQTATATAGYTITQADVNTGSVRNTATTIGRTPQGATVTADSNTVTVPTVTPANSLAVTKQATVSGTGAAGDAVTYRFTVANAGNQTLTGVVFADPLPGLSPLEVTWPGPAGTLQPGQAATAVATYTITQADVDRGSIANRATASGTTPGGDTVTAASATVTTPTVAAASSLAVTKRGATSSSRGTVGDTVTWTITLRNTGNLTLSGVGAADSLPGISPLSYGTWPSGTAGVLRPGDLVTATATSTVSQADVDAGSIANTATGSATDARGVALTATAPATVPLAAIPGLTLGKTATVTGNAAVGDTIAYTFVLRNTGTVTLTGAAVTDTLPGLSALTYTWPGPDGRLLPNQTATATATRQITQTDVNTGSVRNTATATAAPPTGPAVTATSPTVTVATIAAGPALETVKTAVRAGSGGVGDTIAYTIEARNSGNVTLTGVGVTDTLPGLPPLQYTWPGTPGVLDPGQTVTATATYVLTQTDVNRGSVANVATASGAAPNGAPIADDSPAVVTPTAATQPTLAFSKTGALAGGATGEAGDTVAFSFSVRNSGNVTLTSVGIVDPLPGISGITFGAWPSGTPGTVEPGQTVTASATYTLTQADVDAGAVTNTAVASGTPPTGAATTTPASATVPVAADAALTLEKSGRFATASTGVGSGVVYTFRAENTGNVTLTGVAIVDPLPGLGAIEYSWPGRAGVLAPGESVVALATYTVRQIDVDRGSIANTAAVSGRPPVGGPATASSPTVTLTPQAASPAVETTKSAATTGTGVGDTVTYTLTARNTGNTTLTGVTIADPLPGLSAVRYGTWPSGTAGVLLPGQVVSATATYSIRQADVNAGTVRNTATTSATAPSGAPVSDPSGEVVTPTQAAAPALQFTQTGALASGSTGRAGESVIWSFTLRNTGNVTLTGATIAPQLAGISPITYGSWPSGTAGLLEPGQQVTGTATSTLTQADVDNGSVTDPATASGTPPTGPAVTATAPATVTITPRAAATIEKSGRLADPDEGDIGDTVVYSFVIRNTGTVTLSGVTFSDRLAGVGDPTFVWPGAAGVLAPGQTATATSTYSITEQDIDAGVIENVADLTAVAPNGAPVLASSETARVVPGEQNPAIEATKSSTGGGGAVGSTITYTFTATNIGNTTLDGVTLTDPIPGLGPVSYTWPGAPGVLNVGQTVTATAQYAVRQSDVNLGSVTNTVTASGVGPGPGLVVVRDTASTVTPTVPPSPALSVGKTPTLVGPPAAGSDIEYSFVVRNVGNTTLTAVELADELPGLGDIAFGAWPGPVGTLEPSQQVTATATYEVTQADVDAGSVANLVTATGRTPGDGTTVATDAATVTLAPSSALTLDKAAAIRAPGTGAVGDLVDYTFLVTNQGNVTLSGVTVIDELDGLSPLVVGAWPSGTAGVLRPGEAVAATATYRLTQSDIDRGFKDNVASVSAVSPDGGTVTVPHGVRLFTQEPAPALTTVKTSDGGGGGVGDVIDYTIEVENTGNTTVTGVAVADPLPGLSPLVYGSWPAEPGVLLPGESVLATATYTLTQADVDRGFVRNQATASGTALAGPVVDPSDVLDTPTVAQDESLAVTDAGALFPGATGRAGEAVRWSYTVTNDGNVTLDGVDIAEALGGASAVSITWPGTPGVLLPGQTATATSIYVLTQADVDTGSVQSTVTATGNSPTDVEVEESATATVTITPAGRLDAVKTGRLLAPGIGRVGDTIQYRLEIRNTGNVTLTQGRLLDRLPGLQTPVITWPDPAQPGRVGVGETVVGVAEYQLTQADVDRGFIENTAGVAAVTPQGATVTDDSNTVRIATVQASPVLATVKTAEVEGEGALGDTITYSITARNSGNVTLTGVGLADPLPGLGLLDFEWPGAVGVLAPGQSVTATADYTITQADLDRGFVANTATSTGTPPNGAAPVSGVSPELVTEVQEATPAVVVTDSGAFAPGSTARVGDRVVWTYTILNDGNVTLGAAALADALPGVGAPVYVWPGEPGVLLPGDTVSATAEYILTQADIDAGSVVSVVTGTGTAPDGTVVTDDAAASVTLVPGPDLTIVLSGAPRTDASVGDTIDYEVRLENTGNVTLSALVLAQQLAGATGFDWPGDGRSLAPGDVVIVRTTYVITQADVDAGSVTNQATVTGRVPSDGPISRTSNAVVTPTIAADPRVDTTKSATVAGTGLAGDIVTYDFSVRNAGNVTLTGVALTDALAGLSDPLYNWPAEPGVLAPGETVTARATYRVTQADVNAGSIVNTARGVGSPPVGAAAFDDATVTTTLATADPAIAVVDTGALAPGATGRAGDRVDWAYRLTNTGNVTLTGVSVTDRLPGATLPVFAWPDAPGVLQPGQSVTVTASSTLTQADVDAGSITSIADAIGTPPTGAPVTATDSATVLVAAVGALTAVKSGVIVAPGIGAAGDLIRYRLEITNTGNVTLVNGRLLDPLPGLEPPVITWPDADRPGRVGVGETVVGVADYRLTQADVDRGYIDNTADVAADDPNGRPVTATSNTVRIATVQATPALTTTKSGATRAGGALGDTIDWTIVIRNSGNVTVDGIVLTDELPGLSTPAIAWPGVTGVLAPGQTATATASSVIDQQDLDAGAVSNIASASGSSVRDDAAVESTDAPATVPTAIAAPSIRLSTSGQLAAGDTGVADDIVEWTYVVENTGTVTLTGTQVADSLAGVSAPVYVWPGAVGVLAPGQSVTVTASSRLTQADVDRGVISSAAVATGTPPFGADVTASDGADVTLRQDPAMAVTKDGTITGAGGVGDDIEYDFSITNTGTVTLTLVDLIDALGGVSDPVISWPGPPGVLAPGEVATATATYEITQADVDRGSVSNTAVATGKPPIGDTIRVSSPENVTTVQPAVPGLTVVKTATGDGGGVGDLISYSFEVVNSGNVTLTGVALGDPLRGLTAPSLRWPGEAGVLAPGQRATATATYEITQADVDAGEVRNTARATAVFGATPVSGVSDEVVTPTEAADAAVTVTDAGALAPGSTGIAGDAVQWTYVLTNEGNVTLAGASIADALAGVSAPVYSWPGEPGVLLPGQSVTATATSTLTQAQVDAGTVTSSITGSALDPAGDDVDATATAAVTIAANGVLVALKTGVLLAPGIGQVGDTVQYRLEISNRGNVTLTQGSLVDPLEGLDPPQITWPDPSRPGRVGVGETVVGVATYQLRQADIDRGYIENTAQVSARTPQGALVEADSNTVRVATVQPAPALETIKTAVVTGTGGVDDEVRYSFTTRNTGNVTLSGVTIADPLPGLAPLAYGDWPGAVGVLAPGEQVTATADYPIDQSDVDAGRVLNTATSSGTTPAGAAVSDSSPEVVTPLQAATPSVTVTDRGALAPGATGIAGDTVVFTYELTNTGNVTLTQASFADALPGAGAPQYVWPGEPGVLLPGQSVTATAAYVLTQADVDAGAVVSTVTGAGAPPIGAPATATASATVTVSAAPALSLVKTGALATAGANGRGDVIRYTFELRNRGNVTLSDVVLTDALAGITAPRFDWPTDTAGVIPPGGVATATAEYTIAQEDVDRGTVDNTATASAAPPTGVRVTAQSALVSIPTVEHRPGIATVKSAEIAGTGAVGETITYSFEITNTGNVTLRLISLRDELPGISRPDIDFPSTTGILAPGASAIGTATYVVTQADVDRGSVINRATSIGTSPRGVVVSGVSNEVTTATAVAAPVITTTHSAALAAGATGVVGDTIEYSFEVRNTGNVTLGGVSLANTVDGLTPPAFTWPGAPGVLLPGQVATATATRTVTQVDVDAGAVRNVSTATGTPPTGPAVSDRSGQTTVPLAAPATSLAVTKQGTLTGAGGVGDLVTYRFTVANTGTATLTGVGLNDPLPGLGAIEYGAWPTATAGALPPATAVEATAGYRITQADLDRGSVLNVATASGATLSGTEVTASSPPSVVPTVAADPRIQVEKRMRLAEGATGRAGDVVEYSFRVRNTGNVTLSGVTLLDAQSGLSAIEYTWPAGAGVLAPGAEATAIARYVLTQADVDRGTLGSEVTATADSPLGVEVLDEADDAIAIAADPALSLTKSSRLETYAQQGGVIVYTFAATNTGNVTLDDVTLTDPLPWLSAPVLTWPGEPGRLLPGQTLRAEARYVIDDADVTAGAVSNTATVSGTGPDGQPATASGSASVRILDAASIALDMSVALRPGQLGFAGDTLEYTYVVTNTGTRPLIDVRVADGRAGLSPITYAWPGEPGVLLPGQSVVATATYVITPLDEGRVLPGAAEAIATDADAGTAVTAADTADITLPARPIPGAPAAPPVSGGLARTGGDVGALGYAAALLLLSGLALALGARTARRKDLA</sequence>
<feature type="domain" description="DUF7507" evidence="3">
    <location>
        <begin position="764"/>
        <end position="869"/>
    </location>
</feature>
<keyword evidence="2" id="KW-1133">Transmembrane helix</keyword>
<feature type="domain" description="DUF7507" evidence="3">
    <location>
        <begin position="2406"/>
        <end position="2508"/>
    </location>
</feature>
<dbReference type="RefSeq" id="WP_100365603.1">
    <property type="nucleotide sequence ID" value="NZ_PGFF01000001.1"/>
</dbReference>
<feature type="domain" description="DUF7507" evidence="3">
    <location>
        <begin position="2172"/>
        <end position="2274"/>
    </location>
</feature>
<feature type="domain" description="DUF7507" evidence="3">
    <location>
        <begin position="2639"/>
        <end position="2746"/>
    </location>
</feature>
<feature type="domain" description="DUF7507" evidence="3">
    <location>
        <begin position="4039"/>
        <end position="4143"/>
    </location>
</feature>
<gene>
    <name evidence="4" type="ORF">CLV46_3124</name>
</gene>
<feature type="domain" description="DUF7507" evidence="3">
    <location>
        <begin position="1117"/>
        <end position="1215"/>
    </location>
</feature>
<feature type="domain" description="DUF7507" evidence="3">
    <location>
        <begin position="5206"/>
        <end position="5312"/>
    </location>
</feature>
<evidence type="ECO:0000256" key="1">
    <source>
        <dbReference type="SAM" id="MobiDB-lite"/>
    </source>
</evidence>
<dbReference type="SMART" id="SM00710">
    <property type="entry name" value="PbH1"/>
    <property type="match status" value="12"/>
</dbReference>
<evidence type="ECO:0000313" key="4">
    <source>
        <dbReference type="EMBL" id="PJJ73531.1"/>
    </source>
</evidence>
<feature type="domain" description="DUF7507" evidence="3">
    <location>
        <begin position="2056"/>
        <end position="2158"/>
    </location>
</feature>
<feature type="domain" description="DUF7507" evidence="3">
    <location>
        <begin position="3471"/>
        <end position="3563"/>
    </location>
</feature>
<feature type="transmembrane region" description="Helical" evidence="2">
    <location>
        <begin position="38"/>
        <end position="58"/>
    </location>
</feature>
<feature type="domain" description="DUF7507" evidence="3">
    <location>
        <begin position="2287"/>
        <end position="2393"/>
    </location>
</feature>
<feature type="domain" description="DUF7507" evidence="3">
    <location>
        <begin position="648"/>
        <end position="750"/>
    </location>
</feature>
<feature type="domain" description="DUF7507" evidence="3">
    <location>
        <begin position="5678"/>
        <end position="5781"/>
    </location>
</feature>
<comment type="caution">
    <text evidence="4">The sequence shown here is derived from an EMBL/GenBank/DDBJ whole genome shotgun (WGS) entry which is preliminary data.</text>
</comment>
<feature type="domain" description="DUF7507" evidence="3">
    <location>
        <begin position="3576"/>
        <end position="3676"/>
    </location>
</feature>
<keyword evidence="2" id="KW-0812">Transmembrane</keyword>
<feature type="compositionally biased region" description="Low complexity" evidence="1">
    <location>
        <begin position="2731"/>
        <end position="2745"/>
    </location>
</feature>
<dbReference type="InterPro" id="IPR055354">
    <property type="entry name" value="DUF7507"/>
</dbReference>
<feature type="domain" description="DUF7507" evidence="3">
    <location>
        <begin position="4869"/>
        <end position="4960"/>
    </location>
</feature>
<feature type="domain" description="DUF7507" evidence="3">
    <location>
        <begin position="1587"/>
        <end position="1693"/>
    </location>
</feature>
<name>A0A2M9CNP5_9MICO</name>
<feature type="compositionally biased region" description="Low complexity" evidence="1">
    <location>
        <begin position="2612"/>
        <end position="2623"/>
    </location>
</feature>
<feature type="domain" description="DUF7507" evidence="3">
    <location>
        <begin position="4741"/>
        <end position="4842"/>
    </location>
</feature>
<keyword evidence="5" id="KW-1185">Reference proteome</keyword>
<feature type="domain" description="DUF7507" evidence="3">
    <location>
        <begin position="1704"/>
        <end position="1809"/>
    </location>
</feature>
<feature type="compositionally biased region" description="Polar residues" evidence="1">
    <location>
        <begin position="2721"/>
        <end position="2730"/>
    </location>
</feature>
<feature type="domain" description="DUF7507" evidence="3">
    <location>
        <begin position="4274"/>
        <end position="4374"/>
    </location>
</feature>
<feature type="domain" description="DUF7507" evidence="3">
    <location>
        <begin position="3694"/>
        <end position="3798"/>
    </location>
</feature>
<evidence type="ECO:0000313" key="5">
    <source>
        <dbReference type="Proteomes" id="UP000228758"/>
    </source>
</evidence>
<feature type="domain" description="DUF7507" evidence="3">
    <location>
        <begin position="4624"/>
        <end position="4716"/>
    </location>
</feature>
<feature type="compositionally biased region" description="Low complexity" evidence="1">
    <location>
        <begin position="1560"/>
        <end position="1575"/>
    </location>
</feature>
<feature type="region of interest" description="Disordered" evidence="1">
    <location>
        <begin position="618"/>
        <end position="640"/>
    </location>
</feature>
<feature type="domain" description="DUF7507" evidence="3">
    <location>
        <begin position="2522"/>
        <end position="2626"/>
    </location>
</feature>
<feature type="domain" description="DUF7507" evidence="3">
    <location>
        <begin position="1236"/>
        <end position="1343"/>
    </location>
</feature>
<feature type="domain" description="DUF7507" evidence="3">
    <location>
        <begin position="2760"/>
        <end position="2860"/>
    </location>
</feature>
<dbReference type="InterPro" id="IPR006626">
    <property type="entry name" value="PbH1"/>
</dbReference>
<feature type="domain" description="DUF7507" evidence="3">
    <location>
        <begin position="882"/>
        <end position="989"/>
    </location>
</feature>
<feature type="domain" description="DUF7507" evidence="3">
    <location>
        <begin position="531"/>
        <end position="632"/>
    </location>
</feature>
<feature type="region of interest" description="Disordered" evidence="1">
    <location>
        <begin position="1325"/>
        <end position="1345"/>
    </location>
</feature>
<feature type="domain" description="DUF7507" evidence="3">
    <location>
        <begin position="5441"/>
        <end position="5546"/>
    </location>
</feature>
<feature type="region of interest" description="Disordered" evidence="1">
    <location>
        <begin position="1555"/>
        <end position="1575"/>
    </location>
</feature>
<feature type="domain" description="DUF7507" evidence="3">
    <location>
        <begin position="1002"/>
        <end position="1103"/>
    </location>
</feature>
<feature type="domain" description="DUF7507" evidence="3">
    <location>
        <begin position="2991"/>
        <end position="3094"/>
    </location>
</feature>
<feature type="region of interest" description="Disordered" evidence="1">
    <location>
        <begin position="2612"/>
        <end position="2632"/>
    </location>
</feature>
<feature type="domain" description="DUF7507" evidence="3">
    <location>
        <begin position="4508"/>
        <end position="4608"/>
    </location>
</feature>
<dbReference type="InterPro" id="IPR051172">
    <property type="entry name" value="Chlamydia_OmcB"/>
</dbReference>
<feature type="region of interest" description="Disordered" evidence="1">
    <location>
        <begin position="2721"/>
        <end position="2745"/>
    </location>
</feature>
<feature type="domain" description="DUF7507" evidence="3">
    <location>
        <begin position="5560"/>
        <end position="5664"/>
    </location>
</feature>
<feature type="domain" description="DUF7507" evidence="3">
    <location>
        <begin position="2875"/>
        <end position="2970"/>
    </location>
</feature>
<keyword evidence="2" id="KW-0472">Membrane</keyword>
<feature type="domain" description="DUF7507" evidence="3">
    <location>
        <begin position="5794"/>
        <end position="5896"/>
    </location>
</feature>
<feature type="domain" description="DUF7507" evidence="3">
    <location>
        <begin position="3225"/>
        <end position="3327"/>
    </location>
</feature>
<dbReference type="Proteomes" id="UP000228758">
    <property type="component" value="Unassembled WGS sequence"/>
</dbReference>
<dbReference type="OrthoDB" id="3584537at2"/>
<dbReference type="PANTHER" id="PTHR34819:SF3">
    <property type="entry name" value="CELL SURFACE PROTEIN"/>
    <property type="match status" value="1"/>
</dbReference>
<evidence type="ECO:0000256" key="2">
    <source>
        <dbReference type="SAM" id="Phobius"/>
    </source>
</evidence>
<dbReference type="NCBIfam" id="TIGR01451">
    <property type="entry name" value="B_ant_repeat"/>
    <property type="match status" value="32"/>
</dbReference>
<feature type="domain" description="DUF7507" evidence="3">
    <location>
        <begin position="1354"/>
        <end position="1457"/>
    </location>
</feature>
<feature type="domain" description="DUF7507" evidence="3">
    <location>
        <begin position="4391"/>
        <end position="4496"/>
    </location>
</feature>
<accession>A0A2M9CNP5</accession>
<feature type="transmembrane region" description="Helical" evidence="2">
    <location>
        <begin position="6047"/>
        <end position="6066"/>
    </location>
</feature>
<feature type="domain" description="DUF7507" evidence="3">
    <location>
        <begin position="3356"/>
        <end position="3445"/>
    </location>
</feature>
<protein>
    <submittedName>
        <fullName evidence="4">Putative repeat protein (TIGR01451 family)</fullName>
    </submittedName>
</protein>
<feature type="compositionally biased region" description="Low complexity" evidence="1">
    <location>
        <begin position="621"/>
        <end position="640"/>
    </location>
</feature>
<dbReference type="Pfam" id="PF24346">
    <property type="entry name" value="DUF7507"/>
    <property type="match status" value="47"/>
</dbReference>
<reference evidence="4 5" key="1">
    <citation type="submission" date="2017-11" db="EMBL/GenBank/DDBJ databases">
        <title>Genomic Encyclopedia of Archaeal and Bacterial Type Strains, Phase II (KMG-II): From Individual Species to Whole Genera.</title>
        <authorList>
            <person name="Goeker M."/>
        </authorList>
    </citation>
    <scope>NUCLEOTIDE SEQUENCE [LARGE SCALE GENOMIC DNA]</scope>
    <source>
        <strain evidence="4 5">DSM 27393</strain>
    </source>
</reference>
<feature type="domain" description="DUF7507" evidence="3">
    <location>
        <begin position="5910"/>
        <end position="5992"/>
    </location>
</feature>
<dbReference type="InterPro" id="IPR047589">
    <property type="entry name" value="DUF11_rpt"/>
</dbReference>
<feature type="domain" description="DUF7507" evidence="3">
    <location>
        <begin position="3810"/>
        <end position="3909"/>
    </location>
</feature>
<feature type="domain" description="DUF7507" evidence="3">
    <location>
        <begin position="1824"/>
        <end position="1925"/>
    </location>
</feature>
<feature type="domain" description="DUF7507" evidence="3">
    <location>
        <begin position="5091"/>
        <end position="5195"/>
    </location>
</feature>
<dbReference type="EMBL" id="PGFF01000001">
    <property type="protein sequence ID" value="PJJ73531.1"/>
    <property type="molecule type" value="Genomic_DNA"/>
</dbReference>
<dbReference type="PANTHER" id="PTHR34819">
    <property type="entry name" value="LARGE CYSTEINE-RICH PERIPLASMIC PROTEIN OMCB"/>
    <property type="match status" value="1"/>
</dbReference>
<proteinExistence type="predicted"/>
<feature type="domain" description="DUF7507" evidence="3">
    <location>
        <begin position="4158"/>
        <end position="4261"/>
    </location>
</feature>